<organism evidence="7 8">
    <name type="scientific">Discina gigas</name>
    <dbReference type="NCBI Taxonomy" id="1032678"/>
    <lineage>
        <taxon>Eukaryota</taxon>
        <taxon>Fungi</taxon>
        <taxon>Dikarya</taxon>
        <taxon>Ascomycota</taxon>
        <taxon>Pezizomycotina</taxon>
        <taxon>Pezizomycetes</taxon>
        <taxon>Pezizales</taxon>
        <taxon>Discinaceae</taxon>
        <taxon>Discina</taxon>
    </lineage>
</organism>
<dbReference type="Pfam" id="PF10375">
    <property type="entry name" value="GRAB"/>
    <property type="match status" value="1"/>
</dbReference>
<sequence>MEQNTTSPVTANPTHSSKKKKPSKKKKQQNNGQQNASGSRPSTSSGLEETEEEGSSEVQGEEKDNSNPQKAMNGKPLVMNGRATQHVNGDNAGGGGDSGDDAAGLRGDLEKEKTRSQVLERQLASLRKDLIQKSKSMEAAVSVRQEELLKEKARSQELEKSVQGLRSELSQKSTSTTKDTVTQGKLQELEERLSAHRKEADDLRKSLGSEKDGRGNERAEADQRLAKVQEEKKQLDTQYKTLLGRVAHIKTTLGDKLKSDAEELERTRNMVDNLEEENRSLDRTILELQAELEKANEESDRASRELSTLRNRTTLSHQNWLKERNDLINAEKFAREDYEAARQAMQEWEVIATEERAVRESTGDRVIELEEQLANQQVMYDKVLSERDRESNTVNGLQRALQDIQNARKVELREVVEGMETQINQLTSKGQTLEKRAKEAEAQLSSAQQDLERVLPFEKEVKEKNLLVGKLRHEAVTLNDHLRKALRMLKRDNADDKIDKQLVTNVFLQFVSIQRGDSKKYEILQLIASVLDWNDEQREKAGLVRPGTAANSQNSFLKTPPLSPFHRSPSTPTLSDAYEGSRDIWTSVLDSEKS</sequence>
<feature type="compositionally biased region" description="Basic and acidic residues" evidence="5">
    <location>
        <begin position="187"/>
        <end position="229"/>
    </location>
</feature>
<evidence type="ECO:0000256" key="3">
    <source>
        <dbReference type="ARBA" id="ARBA00023054"/>
    </source>
</evidence>
<feature type="domain" description="GRIP" evidence="6">
    <location>
        <begin position="493"/>
        <end position="544"/>
    </location>
</feature>
<evidence type="ECO:0000256" key="5">
    <source>
        <dbReference type="SAM" id="MobiDB-lite"/>
    </source>
</evidence>
<dbReference type="EMBL" id="JBBBZM010000021">
    <property type="protein sequence ID" value="KAL0638498.1"/>
    <property type="molecule type" value="Genomic_DNA"/>
</dbReference>
<evidence type="ECO:0000256" key="1">
    <source>
        <dbReference type="ARBA" id="ARBA00004555"/>
    </source>
</evidence>
<feature type="compositionally biased region" description="Basic residues" evidence="5">
    <location>
        <begin position="16"/>
        <end position="28"/>
    </location>
</feature>
<feature type="compositionally biased region" description="Polar residues" evidence="5">
    <location>
        <begin position="168"/>
        <end position="185"/>
    </location>
</feature>
<reference evidence="7 8" key="1">
    <citation type="submission" date="2024-02" db="EMBL/GenBank/DDBJ databases">
        <title>Discinaceae phylogenomics.</title>
        <authorList>
            <person name="Dirks A.C."/>
            <person name="James T.Y."/>
        </authorList>
    </citation>
    <scope>NUCLEOTIDE SEQUENCE [LARGE SCALE GENOMIC DNA]</scope>
    <source>
        <strain evidence="7 8">ACD0624</strain>
    </source>
</reference>
<dbReference type="PANTHER" id="PTHR18921:SF2">
    <property type="entry name" value="THYROID RECEPTOR-INTERACTING PROTEIN 11"/>
    <property type="match status" value="1"/>
</dbReference>
<evidence type="ECO:0000313" key="7">
    <source>
        <dbReference type="EMBL" id="KAL0638498.1"/>
    </source>
</evidence>
<comment type="subcellular location">
    <subcellularLocation>
        <location evidence="1">Golgi apparatus</location>
    </subcellularLocation>
</comment>
<evidence type="ECO:0000259" key="6">
    <source>
        <dbReference type="PROSITE" id="PS50913"/>
    </source>
</evidence>
<protein>
    <recommendedName>
        <fullName evidence="6">GRIP domain-containing protein</fullName>
    </recommendedName>
</protein>
<evidence type="ECO:0000256" key="4">
    <source>
        <dbReference type="SAM" id="Coils"/>
    </source>
</evidence>
<proteinExistence type="predicted"/>
<gene>
    <name evidence="7" type="ORF">Q9L58_002434</name>
</gene>
<feature type="coiled-coil region" evidence="4">
    <location>
        <begin position="366"/>
        <end position="450"/>
    </location>
</feature>
<evidence type="ECO:0000256" key="2">
    <source>
        <dbReference type="ARBA" id="ARBA00023034"/>
    </source>
</evidence>
<name>A0ABR3GRL9_9PEZI</name>
<comment type="caution">
    <text evidence="7">The sequence shown here is derived from an EMBL/GenBank/DDBJ whole genome shotgun (WGS) entry which is preliminary data.</text>
</comment>
<dbReference type="InterPro" id="IPR000237">
    <property type="entry name" value="GRIP_dom"/>
</dbReference>
<dbReference type="PANTHER" id="PTHR18921">
    <property type="entry name" value="MYOSIN HEAVY CHAIN - RELATED"/>
    <property type="match status" value="1"/>
</dbReference>
<dbReference type="Gene3D" id="1.10.287.1490">
    <property type="match status" value="1"/>
</dbReference>
<feature type="compositionally biased region" description="Basic and acidic residues" evidence="5">
    <location>
        <begin position="146"/>
        <end position="160"/>
    </location>
</feature>
<dbReference type="InterPro" id="IPR019459">
    <property type="entry name" value="GRAB"/>
</dbReference>
<keyword evidence="3 4" id="KW-0175">Coiled coil</keyword>
<dbReference type="Proteomes" id="UP001447188">
    <property type="component" value="Unassembled WGS sequence"/>
</dbReference>
<dbReference type="PROSITE" id="PS50913">
    <property type="entry name" value="GRIP"/>
    <property type="match status" value="1"/>
</dbReference>
<feature type="region of interest" description="Disordered" evidence="5">
    <location>
        <begin position="544"/>
        <end position="578"/>
    </location>
</feature>
<accession>A0ABR3GRL9</accession>
<feature type="region of interest" description="Disordered" evidence="5">
    <location>
        <begin position="146"/>
        <end position="229"/>
    </location>
</feature>
<feature type="compositionally biased region" description="Polar residues" evidence="5">
    <location>
        <begin position="1"/>
        <end position="15"/>
    </location>
</feature>
<keyword evidence="8" id="KW-1185">Reference proteome</keyword>
<keyword evidence="2" id="KW-0333">Golgi apparatus</keyword>
<feature type="region of interest" description="Disordered" evidence="5">
    <location>
        <begin position="1"/>
        <end position="117"/>
    </location>
</feature>
<evidence type="ECO:0000313" key="8">
    <source>
        <dbReference type="Proteomes" id="UP001447188"/>
    </source>
</evidence>